<geneLocation type="plasmid" evidence="3 4">
    <name>2</name>
</geneLocation>
<dbReference type="Gene3D" id="3.40.710.10">
    <property type="entry name" value="DD-peptidase/beta-lactamase superfamily"/>
    <property type="match status" value="1"/>
</dbReference>
<keyword evidence="4" id="KW-1185">Reference proteome</keyword>
<dbReference type="OrthoDB" id="9814204at2"/>
<evidence type="ECO:0000313" key="3">
    <source>
        <dbReference type="EMBL" id="AHG93735.1"/>
    </source>
</evidence>
<evidence type="ECO:0000256" key="1">
    <source>
        <dbReference type="SAM" id="SignalP"/>
    </source>
</evidence>
<dbReference type="EMBL" id="CP007130">
    <property type="protein sequence ID" value="AHG93735.1"/>
    <property type="molecule type" value="Genomic_DNA"/>
</dbReference>
<dbReference type="PANTHER" id="PTHR43283">
    <property type="entry name" value="BETA-LACTAMASE-RELATED"/>
    <property type="match status" value="1"/>
</dbReference>
<dbReference type="KEGG" id="gba:J421_6200"/>
<name>W0RTW8_9BACT</name>
<dbReference type="InterPro" id="IPR050789">
    <property type="entry name" value="Diverse_Enzym_Activities"/>
</dbReference>
<keyword evidence="1" id="KW-0732">Signal</keyword>
<proteinExistence type="predicted"/>
<protein>
    <submittedName>
        <fullName evidence="3">Beta-lactamase</fullName>
    </submittedName>
</protein>
<keyword evidence="3" id="KW-0614">Plasmid</keyword>
<feature type="chain" id="PRO_5004795422" evidence="1">
    <location>
        <begin position="19"/>
        <end position="356"/>
    </location>
</feature>
<feature type="signal peptide" evidence="1">
    <location>
        <begin position="1"/>
        <end position="18"/>
    </location>
</feature>
<sequence length="356" mass="38181">MPRALLLLALLLAVPACAEEGAPPNAEASAPRLARRERLDSAALAEVYARAATLPKLRSLLVEQRDTLVAERYFGGARRDRPANLKSASKSVVSALVGAALAEGALRDLRQTVGELLPADARGLDSAKRAITLEDLLSMRSGLESTSIGNYGAWVSSRDWIRYALARPMVAPPGHDGGPMIYSTGNTHLLAAILTRATGASLYRQYVRALARPLGIAPREWPTDPRGIYFGGNEMRMTPREMLRFGALYLHGGVAPPGTPAAGRQILPRAWVDSSWAPRTTSGFSGHQYGYGWWQRASGGHAVHFAWGYGGQFVFVVPDLALVVVATSDPDAPERDHGHLDAVHALLDDIVAAAGR</sequence>
<accession>W0RTW8</accession>
<dbReference type="InterPro" id="IPR012338">
    <property type="entry name" value="Beta-lactam/transpept-like"/>
</dbReference>
<dbReference type="Proteomes" id="UP000019151">
    <property type="component" value="Plasmid 2"/>
</dbReference>
<evidence type="ECO:0000313" key="4">
    <source>
        <dbReference type="Proteomes" id="UP000019151"/>
    </source>
</evidence>
<dbReference type="AlphaFoldDB" id="W0RTW8"/>
<dbReference type="Pfam" id="PF00144">
    <property type="entry name" value="Beta-lactamase"/>
    <property type="match status" value="1"/>
</dbReference>
<gene>
    <name evidence="3" type="ORF">J421_6200</name>
</gene>
<dbReference type="HOGENOM" id="CLU_030169_1_4_0"/>
<feature type="domain" description="Beta-lactamase-related" evidence="2">
    <location>
        <begin position="60"/>
        <end position="341"/>
    </location>
</feature>
<dbReference type="InParanoid" id="W0RTW8"/>
<dbReference type="InterPro" id="IPR001466">
    <property type="entry name" value="Beta-lactam-related"/>
</dbReference>
<reference evidence="3 4" key="1">
    <citation type="journal article" date="2014" name="Genome Announc.">
        <title>Genome Sequence and Methylome of Soil Bacterium Gemmatirosa kalamazoonensis KBS708T, a Member of the Rarely Cultivated Gemmatimonadetes Phylum.</title>
        <authorList>
            <person name="Debruyn J.M."/>
            <person name="Radosevich M."/>
            <person name="Wommack K.E."/>
            <person name="Polson S.W."/>
            <person name="Hauser L.J."/>
            <person name="Fawaz M.N."/>
            <person name="Korlach J."/>
            <person name="Tsai Y.C."/>
        </authorList>
    </citation>
    <scope>NUCLEOTIDE SEQUENCE [LARGE SCALE GENOMIC DNA]</scope>
    <source>
        <strain evidence="3 4">KBS708</strain>
        <plasmid evidence="4">Plasmid 2</plasmid>
    </source>
</reference>
<dbReference type="PANTHER" id="PTHR43283:SF7">
    <property type="entry name" value="BETA-LACTAMASE-RELATED DOMAIN-CONTAINING PROTEIN"/>
    <property type="match status" value="1"/>
</dbReference>
<dbReference type="SUPFAM" id="SSF56601">
    <property type="entry name" value="beta-lactamase/transpeptidase-like"/>
    <property type="match status" value="1"/>
</dbReference>
<dbReference type="RefSeq" id="WP_025415027.1">
    <property type="nucleotide sequence ID" value="NZ_CP007130.1"/>
</dbReference>
<organism evidence="3 4">
    <name type="scientific">Gemmatirosa kalamazoonensis</name>
    <dbReference type="NCBI Taxonomy" id="861299"/>
    <lineage>
        <taxon>Bacteria</taxon>
        <taxon>Pseudomonadati</taxon>
        <taxon>Gemmatimonadota</taxon>
        <taxon>Gemmatimonadia</taxon>
        <taxon>Gemmatimonadales</taxon>
        <taxon>Gemmatimonadaceae</taxon>
        <taxon>Gemmatirosa</taxon>
    </lineage>
</organism>
<dbReference type="eggNOG" id="COG1680">
    <property type="taxonomic scope" value="Bacteria"/>
</dbReference>
<evidence type="ECO:0000259" key="2">
    <source>
        <dbReference type="Pfam" id="PF00144"/>
    </source>
</evidence>